<dbReference type="PANTHER" id="PTHR12684:SF2">
    <property type="entry name" value="TRNA 2'-PHOSPHOTRANSFERASE 1"/>
    <property type="match status" value="1"/>
</dbReference>
<dbReference type="Proteomes" id="UP000557717">
    <property type="component" value="Unassembled WGS sequence"/>
</dbReference>
<comment type="caution">
    <text evidence="6">The sequence shown here is derived from an EMBL/GenBank/DDBJ whole genome shotgun (WGS) entry which is preliminary data.</text>
</comment>
<reference evidence="6 7" key="1">
    <citation type="submission" date="2020-08" db="EMBL/GenBank/DDBJ databases">
        <title>Genomic Encyclopedia of Type Strains, Phase IV (KMG-IV): sequencing the most valuable type-strain genomes for metagenomic binning, comparative biology and taxonomic classification.</title>
        <authorList>
            <person name="Goeker M."/>
        </authorList>
    </citation>
    <scope>NUCLEOTIDE SEQUENCE [LARGE SCALE GENOMIC DNA]</scope>
    <source>
        <strain evidence="6 7">YC6886</strain>
    </source>
</reference>
<dbReference type="Gene3D" id="3.20.170.30">
    <property type="match status" value="1"/>
</dbReference>
<dbReference type="EMBL" id="JACHFD010000007">
    <property type="protein sequence ID" value="MBB5351520.1"/>
    <property type="molecule type" value="Genomic_DNA"/>
</dbReference>
<dbReference type="GO" id="GO:0003950">
    <property type="term" value="F:NAD+ poly-ADP-ribosyltransferase activity"/>
    <property type="evidence" value="ECO:0007669"/>
    <property type="project" value="InterPro"/>
</dbReference>
<dbReference type="SUPFAM" id="SSF56399">
    <property type="entry name" value="ADP-ribosylation"/>
    <property type="match status" value="1"/>
</dbReference>
<dbReference type="EC" id="2.7.1.-" evidence="5"/>
<dbReference type="GO" id="GO:0000215">
    <property type="term" value="F:tRNA 2'-phosphotransferase activity"/>
    <property type="evidence" value="ECO:0007669"/>
    <property type="project" value="TreeGrafter"/>
</dbReference>
<proteinExistence type="inferred from homology"/>
<name>A0A840VC68_9BACT</name>
<dbReference type="Gene3D" id="1.10.10.970">
    <property type="entry name" value="RNA 2'-phosphotransferase, Tpt1/KptA family, N-terminal domain"/>
    <property type="match status" value="1"/>
</dbReference>
<sequence>MNAKEEVRISKLLSLVLRHRPETLDLQLDESGWISCDALLKALAKRGNVVNFEQLRQLVENSDKQRFALSADGKRIRANQGHSVSVELELPQESPPDRLYHGTVERFLESIHKRGLIRGRRHHVHLSQDRSTARQVAMRRGSPVILVVLAKEMAAEGYAFYRSPNGVWLVDEVPPKFLQSS</sequence>
<dbReference type="PANTHER" id="PTHR12684">
    <property type="entry name" value="PUTATIVE PHOSPHOTRANSFERASE"/>
    <property type="match status" value="1"/>
</dbReference>
<evidence type="ECO:0000256" key="4">
    <source>
        <dbReference type="ARBA" id="ARBA00025212"/>
    </source>
</evidence>
<accession>A0A840VC68</accession>
<keyword evidence="2 5" id="KW-0808">Transferase</keyword>
<gene>
    <name evidence="5" type="primary">kptA</name>
    <name evidence="6" type="ORF">HNR46_001757</name>
</gene>
<dbReference type="RefSeq" id="WP_184017762.1">
    <property type="nucleotide sequence ID" value="NZ_JACHFD010000007.1"/>
</dbReference>
<evidence type="ECO:0000256" key="5">
    <source>
        <dbReference type="HAMAP-Rule" id="MF_00299"/>
    </source>
</evidence>
<evidence type="ECO:0000313" key="7">
    <source>
        <dbReference type="Proteomes" id="UP000557717"/>
    </source>
</evidence>
<dbReference type="InterPro" id="IPR002745">
    <property type="entry name" value="Ptrans_KptA/Tpt1"/>
</dbReference>
<dbReference type="InterPro" id="IPR042080">
    <property type="entry name" value="RNA_2'-PTrans_N"/>
</dbReference>
<keyword evidence="7" id="KW-1185">Reference proteome</keyword>
<comment type="similarity">
    <text evidence="1 5">Belongs to the KptA/TPT1 family.</text>
</comment>
<keyword evidence="3 5" id="KW-0520">NAD</keyword>
<dbReference type="InterPro" id="IPR022928">
    <property type="entry name" value="RNA_2'-PTrans_KptA"/>
</dbReference>
<dbReference type="GO" id="GO:0006388">
    <property type="term" value="P:tRNA splicing, via endonucleolytic cleavage and ligation"/>
    <property type="evidence" value="ECO:0007669"/>
    <property type="project" value="UniProtKB-UniRule"/>
</dbReference>
<protein>
    <recommendedName>
        <fullName evidence="5">Probable RNA 2'-phosphotransferase</fullName>
        <ecNumber evidence="5">2.7.1.-</ecNumber>
    </recommendedName>
</protein>
<evidence type="ECO:0000256" key="3">
    <source>
        <dbReference type="ARBA" id="ARBA00023027"/>
    </source>
</evidence>
<comment type="function">
    <text evidence="4 5">Removes the 2'-phosphate from RNA via an intermediate in which the phosphate is ADP-ribosylated by NAD followed by a presumed transesterification to release the RNA and generate ADP-ribose 1''-2''-cyclic phosphate (APPR&gt;P). May function as an ADP-ribosylase.</text>
</comment>
<evidence type="ECO:0000313" key="6">
    <source>
        <dbReference type="EMBL" id="MBB5351520.1"/>
    </source>
</evidence>
<dbReference type="InterPro" id="IPR042081">
    <property type="entry name" value="RNA_2'-PTrans_C"/>
</dbReference>
<dbReference type="Pfam" id="PF01885">
    <property type="entry name" value="PTS_2-RNA"/>
    <property type="match status" value="1"/>
</dbReference>
<organism evidence="6 7">
    <name type="scientific">Haloferula luteola</name>
    <dbReference type="NCBI Taxonomy" id="595692"/>
    <lineage>
        <taxon>Bacteria</taxon>
        <taxon>Pseudomonadati</taxon>
        <taxon>Verrucomicrobiota</taxon>
        <taxon>Verrucomicrobiia</taxon>
        <taxon>Verrucomicrobiales</taxon>
        <taxon>Verrucomicrobiaceae</taxon>
        <taxon>Haloferula</taxon>
    </lineage>
</organism>
<evidence type="ECO:0000256" key="1">
    <source>
        <dbReference type="ARBA" id="ARBA00009836"/>
    </source>
</evidence>
<dbReference type="NCBIfam" id="NF002014">
    <property type="entry name" value="PRK00819.1-4"/>
    <property type="match status" value="1"/>
</dbReference>
<dbReference type="HAMAP" id="MF_00299">
    <property type="entry name" value="KptA"/>
    <property type="match status" value="1"/>
</dbReference>
<dbReference type="AlphaFoldDB" id="A0A840VC68"/>
<evidence type="ECO:0000256" key="2">
    <source>
        <dbReference type="ARBA" id="ARBA00022679"/>
    </source>
</evidence>